<dbReference type="AlphaFoldDB" id="A0A0B7B175"/>
<dbReference type="EMBL" id="HACG01039176">
    <property type="protein sequence ID" value="CEK86041.1"/>
    <property type="molecule type" value="Transcribed_RNA"/>
</dbReference>
<evidence type="ECO:0000313" key="1">
    <source>
        <dbReference type="EMBL" id="CEK86041.1"/>
    </source>
</evidence>
<reference evidence="1" key="1">
    <citation type="submission" date="2014-12" db="EMBL/GenBank/DDBJ databases">
        <title>Insight into the proteome of Arion vulgaris.</title>
        <authorList>
            <person name="Aradska J."/>
            <person name="Bulat T."/>
            <person name="Smidak R."/>
            <person name="Sarate P."/>
            <person name="Gangsoo J."/>
            <person name="Sialana F."/>
            <person name="Bilban M."/>
            <person name="Lubec G."/>
        </authorList>
    </citation>
    <scope>NUCLEOTIDE SEQUENCE</scope>
    <source>
        <tissue evidence="1">Skin</tissue>
    </source>
</reference>
<organism evidence="1">
    <name type="scientific">Arion vulgaris</name>
    <dbReference type="NCBI Taxonomy" id="1028688"/>
    <lineage>
        <taxon>Eukaryota</taxon>
        <taxon>Metazoa</taxon>
        <taxon>Spiralia</taxon>
        <taxon>Lophotrochozoa</taxon>
        <taxon>Mollusca</taxon>
        <taxon>Gastropoda</taxon>
        <taxon>Heterobranchia</taxon>
        <taxon>Euthyneura</taxon>
        <taxon>Panpulmonata</taxon>
        <taxon>Eupulmonata</taxon>
        <taxon>Stylommatophora</taxon>
        <taxon>Helicina</taxon>
        <taxon>Arionoidea</taxon>
        <taxon>Arionidae</taxon>
        <taxon>Arion</taxon>
    </lineage>
</organism>
<proteinExistence type="predicted"/>
<protein>
    <submittedName>
        <fullName evidence="1">Uncharacterized protein</fullName>
    </submittedName>
</protein>
<gene>
    <name evidence="1" type="primary">ORF151455</name>
</gene>
<sequence length="69" mass="7917">MFRARIKVTTRQSPMKSTLIQRTAIDPEDDHVSDGISEALIPPCAKHTRRLAPGVFFQPDDEKQNRIRE</sequence>
<accession>A0A0B7B175</accession>
<name>A0A0B7B175_9EUPU</name>